<dbReference type="EMBL" id="CP000361">
    <property type="protein sequence ID" value="ABV67565.1"/>
    <property type="molecule type" value="Genomic_DNA"/>
</dbReference>
<dbReference type="AntiFam" id="ANF00041">
    <property type="entry name" value="Antisense to RNaseP"/>
</dbReference>
<name>A8EUE1_ALIB4</name>
<reference evidence="1 2" key="1">
    <citation type="journal article" date="2007" name="PLoS ONE">
        <title>The complete genome sequence and analysis of the Epsilonproteobacterium Arcobacter butzleri.</title>
        <authorList>
            <person name="Miller W.G."/>
            <person name="Parker C.T."/>
            <person name="Rubenfield M."/>
            <person name="Mendz G.L."/>
            <person name="Woesten M.M.S.M."/>
            <person name="Ussery D.W."/>
            <person name="Stolz J.F."/>
            <person name="Binnewies T.T."/>
            <person name="Hallin P.F."/>
            <person name="Wang G."/>
            <person name="Malek J.A."/>
            <person name="Rogosin A."/>
            <person name="Stanker L.H."/>
            <person name="Mandrell R.E."/>
        </authorList>
    </citation>
    <scope>NUCLEOTIDE SEQUENCE [LARGE SCALE GENOMIC DNA]</scope>
    <source>
        <strain evidence="1 2">RM4018</strain>
    </source>
</reference>
<dbReference type="HOGENOM" id="CLU_2520408_0_0_7"/>
<keyword evidence="2" id="KW-1185">Reference proteome</keyword>
<proteinExistence type="predicted"/>
<organism evidence="1 2">
    <name type="scientific">Aliarcobacter butzleri (strain RM4018)</name>
    <name type="common">Arcobacter butzleri</name>
    <dbReference type="NCBI Taxonomy" id="367737"/>
    <lineage>
        <taxon>Bacteria</taxon>
        <taxon>Pseudomonadati</taxon>
        <taxon>Campylobacterota</taxon>
        <taxon>Epsilonproteobacteria</taxon>
        <taxon>Campylobacterales</taxon>
        <taxon>Arcobacteraceae</taxon>
        <taxon>Aliarcobacter</taxon>
    </lineage>
</organism>
<evidence type="ECO:0000313" key="2">
    <source>
        <dbReference type="Proteomes" id="UP000001136"/>
    </source>
</evidence>
<accession>A8EUE1</accession>
<dbReference type="AlphaFoldDB" id="A8EUE1"/>
<evidence type="ECO:0000313" key="1">
    <source>
        <dbReference type="EMBL" id="ABV67565.1"/>
    </source>
</evidence>
<dbReference type="Proteomes" id="UP000001136">
    <property type="component" value="Chromosome"/>
</dbReference>
<sequence>MLQVGFTKPKRLLNLLVSSYLTVSPSPKKLAVYSLLHYPLDYSSHYLNGTTLHCSPDFPLEISSYCLVYLSWNYSLNSLKSIFL</sequence>
<dbReference type="KEGG" id="abu:Abu_1308"/>
<protein>
    <submittedName>
        <fullName evidence="1">Uncharacterized protein</fullName>
    </submittedName>
</protein>
<gene>
    <name evidence="1" type="ordered locus">Abu_1308</name>
</gene>